<dbReference type="GO" id="GO:0005524">
    <property type="term" value="F:ATP binding"/>
    <property type="evidence" value="ECO:0007669"/>
    <property type="project" value="UniProtKB-KW"/>
</dbReference>
<reference evidence="6 7" key="1">
    <citation type="journal article" date="2016" name="Sci. Rep.">
        <title>Metabolic traits of an uncultured archaeal lineage -MSBL1- from brine pools of the Red Sea.</title>
        <authorList>
            <person name="Mwirichia R."/>
            <person name="Alam I."/>
            <person name="Rashid M."/>
            <person name="Vinu M."/>
            <person name="Ba-Alawi W."/>
            <person name="Anthony Kamau A."/>
            <person name="Kamanda Ngugi D."/>
            <person name="Goker M."/>
            <person name="Klenk H.P."/>
            <person name="Bajic V."/>
            <person name="Stingl U."/>
        </authorList>
    </citation>
    <scope>NUCLEOTIDE SEQUENCE [LARGE SCALE GENOMIC DNA]</scope>
    <source>
        <strain evidence="6">SCGC-AAA259J03</strain>
    </source>
</reference>
<accession>A0A656YX78</accession>
<proteinExistence type="inferred from homology"/>
<evidence type="ECO:0000256" key="3">
    <source>
        <dbReference type="ARBA" id="ARBA00022741"/>
    </source>
</evidence>
<protein>
    <recommendedName>
        <fullName evidence="5">Cdc6 C-terminal domain-containing protein</fullName>
    </recommendedName>
</protein>
<dbReference type="InterPro" id="IPR015163">
    <property type="entry name" value="Cdc6_C"/>
</dbReference>
<dbReference type="InterPro" id="IPR036388">
    <property type="entry name" value="WH-like_DNA-bd_sf"/>
</dbReference>
<dbReference type="Pfam" id="PF22703">
    <property type="entry name" value="Cdc6_lid"/>
    <property type="match status" value="1"/>
</dbReference>
<evidence type="ECO:0000256" key="2">
    <source>
        <dbReference type="ARBA" id="ARBA00022705"/>
    </source>
</evidence>
<comment type="similarity">
    <text evidence="1">Belongs to the CDC6/cdc18 family.</text>
</comment>
<dbReference type="Pfam" id="PF09079">
    <property type="entry name" value="WHD_Cdc6"/>
    <property type="match status" value="1"/>
</dbReference>
<dbReference type="GO" id="GO:0006260">
    <property type="term" value="P:DNA replication"/>
    <property type="evidence" value="ECO:0007669"/>
    <property type="project" value="UniProtKB-KW"/>
</dbReference>
<feature type="non-terminal residue" evidence="6">
    <location>
        <position position="1"/>
    </location>
</feature>
<keyword evidence="3" id="KW-0547">Nucleotide-binding</keyword>
<comment type="caution">
    <text evidence="6">The sequence shown here is derived from an EMBL/GenBank/DDBJ whole genome shotgun (WGS) entry which is preliminary data.</text>
</comment>
<evidence type="ECO:0000256" key="1">
    <source>
        <dbReference type="ARBA" id="ARBA00006184"/>
    </source>
</evidence>
<keyword evidence="4" id="KW-0067">ATP-binding</keyword>
<keyword evidence="7" id="KW-1185">Reference proteome</keyword>
<feature type="domain" description="Cdc6 C-terminal" evidence="5">
    <location>
        <begin position="72"/>
        <end position="152"/>
    </location>
</feature>
<dbReference type="Gene3D" id="1.10.10.10">
    <property type="entry name" value="Winged helix-like DNA-binding domain superfamily/Winged helix DNA-binding domain"/>
    <property type="match status" value="1"/>
</dbReference>
<sequence>EERAIKLIAESAPASDGARVAIQWLLQAGEIAAGTGKDKVTPREVRAAKQIAHEKVARRDLENLKGHDLLLLLAAVRGTEPSEAESVPSDELEERYRQICGEREREPLKHRTVLRRLERLSDLDVIDRRPTRAGEPPEVLIPGGKPAVLEGIIQELT</sequence>
<dbReference type="InterPro" id="IPR055237">
    <property type="entry name" value="Cdc6_lid"/>
</dbReference>
<dbReference type="AlphaFoldDB" id="A0A656YX78"/>
<organism evidence="6 7">
    <name type="scientific">candidate division MSBL1 archaeon SCGC-AAA259J03</name>
    <dbReference type="NCBI Taxonomy" id="1698269"/>
    <lineage>
        <taxon>Archaea</taxon>
        <taxon>Methanobacteriati</taxon>
        <taxon>Methanobacteriota</taxon>
        <taxon>candidate division MSBL1</taxon>
    </lineage>
</organism>
<evidence type="ECO:0000313" key="6">
    <source>
        <dbReference type="EMBL" id="KXA95954.1"/>
    </source>
</evidence>
<dbReference type="Proteomes" id="UP000070257">
    <property type="component" value="Unassembled WGS sequence"/>
</dbReference>
<keyword evidence="2" id="KW-0235">DNA replication</keyword>
<dbReference type="Gene3D" id="1.10.8.60">
    <property type="match status" value="1"/>
</dbReference>
<evidence type="ECO:0000259" key="5">
    <source>
        <dbReference type="SMART" id="SM01074"/>
    </source>
</evidence>
<evidence type="ECO:0000313" key="7">
    <source>
        <dbReference type="Proteomes" id="UP000070257"/>
    </source>
</evidence>
<dbReference type="SMART" id="SM01074">
    <property type="entry name" value="Cdc6_C"/>
    <property type="match status" value="1"/>
</dbReference>
<evidence type="ECO:0000256" key="4">
    <source>
        <dbReference type="ARBA" id="ARBA00022840"/>
    </source>
</evidence>
<dbReference type="InterPro" id="IPR036390">
    <property type="entry name" value="WH_DNA-bd_sf"/>
</dbReference>
<gene>
    <name evidence="6" type="ORF">AKJ39_05290</name>
</gene>
<name>A0A656YX78_9EURY</name>
<dbReference type="EMBL" id="LHXT01000145">
    <property type="protein sequence ID" value="KXA95954.1"/>
    <property type="molecule type" value="Genomic_DNA"/>
</dbReference>
<dbReference type="SUPFAM" id="SSF46785">
    <property type="entry name" value="Winged helix' DNA-binding domain"/>
    <property type="match status" value="1"/>
</dbReference>